<comment type="similarity">
    <text evidence="1">Belongs to the EndA/NucM nuclease family.</text>
</comment>
<evidence type="ECO:0000256" key="1">
    <source>
        <dbReference type="ARBA" id="ARBA00006429"/>
    </source>
</evidence>
<proteinExistence type="inferred from homology"/>
<keyword evidence="3" id="KW-0378">Hydrolase</keyword>
<evidence type="ECO:0000313" key="6">
    <source>
        <dbReference type="Proteomes" id="UP000242515"/>
    </source>
</evidence>
<keyword evidence="2" id="KW-0540">Nuclease</keyword>
<dbReference type="InterPro" id="IPR044925">
    <property type="entry name" value="His-Me_finger_sf"/>
</dbReference>
<evidence type="ECO:0000313" key="5">
    <source>
        <dbReference type="EMBL" id="SEQ36637.1"/>
    </source>
</evidence>
<reference evidence="6" key="1">
    <citation type="submission" date="2016-10" db="EMBL/GenBank/DDBJ databases">
        <authorList>
            <person name="Varghese N."/>
            <person name="Submissions S."/>
        </authorList>
    </citation>
    <scope>NUCLEOTIDE SEQUENCE [LARGE SCALE GENOMIC DNA]</scope>
    <source>
        <strain evidence="6">8N4</strain>
    </source>
</reference>
<dbReference type="PANTHER" id="PTHR33607">
    <property type="entry name" value="ENDONUCLEASE-1"/>
    <property type="match status" value="1"/>
</dbReference>
<dbReference type="AlphaFoldDB" id="A0A1H9FFD8"/>
<gene>
    <name evidence="5" type="ORF">SAMN05216522_102298</name>
</gene>
<name>A0A1H9FFD8_9GAMM</name>
<sequence length="229" mass="26519">MRLKISFLAFLFSMSPAFAKVYQQDNFQAAKKASIEVNQGAKEFYCGCDIRWQGKKGIPDLASCGYVPRKNAQRAARIEWEHVVPAWVFGHQRQCWQQGGRKNCRQDSEYRRIEADLHNLEPAVGEVNGDRNNFAYSQWNGTPTQYGACEMINDFKAKLTQPAARARGPIARITLYMRDQYHLSLSRQQTQLLMVWNKLYPVTPWECQRDRRIARIQGNANPWVAKQCQ</sequence>
<dbReference type="OrthoDB" id="9800417at2"/>
<protein>
    <submittedName>
        <fullName evidence="5">Deoxyribonuclease-1</fullName>
    </submittedName>
</protein>
<keyword evidence="4" id="KW-0732">Signal</keyword>
<feature type="signal peptide" evidence="4">
    <location>
        <begin position="1"/>
        <end position="19"/>
    </location>
</feature>
<dbReference type="SUPFAM" id="SSF54060">
    <property type="entry name" value="His-Me finger endonucleases"/>
    <property type="match status" value="1"/>
</dbReference>
<organism evidence="5 6">
    <name type="scientific">Rosenbergiella nectarea</name>
    <dbReference type="NCBI Taxonomy" id="988801"/>
    <lineage>
        <taxon>Bacteria</taxon>
        <taxon>Pseudomonadati</taxon>
        <taxon>Pseudomonadota</taxon>
        <taxon>Gammaproteobacteria</taxon>
        <taxon>Enterobacterales</taxon>
        <taxon>Erwiniaceae</taxon>
        <taxon>Rosenbergiella</taxon>
    </lineage>
</organism>
<evidence type="ECO:0000256" key="4">
    <source>
        <dbReference type="SAM" id="SignalP"/>
    </source>
</evidence>
<dbReference type="GO" id="GO:0004518">
    <property type="term" value="F:nuclease activity"/>
    <property type="evidence" value="ECO:0007669"/>
    <property type="project" value="UniProtKB-KW"/>
</dbReference>
<dbReference type="EMBL" id="FOGC01000002">
    <property type="protein sequence ID" value="SEQ36637.1"/>
    <property type="molecule type" value="Genomic_DNA"/>
</dbReference>
<dbReference type="Pfam" id="PF04231">
    <property type="entry name" value="Endonuclease_1"/>
    <property type="match status" value="1"/>
</dbReference>
<keyword evidence="6" id="KW-1185">Reference proteome</keyword>
<feature type="chain" id="PRO_5017180707" evidence="4">
    <location>
        <begin position="20"/>
        <end position="229"/>
    </location>
</feature>
<dbReference type="STRING" id="988801.SAMN05216522_102298"/>
<evidence type="ECO:0000256" key="2">
    <source>
        <dbReference type="ARBA" id="ARBA00022722"/>
    </source>
</evidence>
<dbReference type="GO" id="GO:0016787">
    <property type="term" value="F:hydrolase activity"/>
    <property type="evidence" value="ECO:0007669"/>
    <property type="project" value="UniProtKB-KW"/>
</dbReference>
<accession>A0A1H9FFD8</accession>
<evidence type="ECO:0000256" key="3">
    <source>
        <dbReference type="ARBA" id="ARBA00022801"/>
    </source>
</evidence>
<dbReference type="Proteomes" id="UP000242515">
    <property type="component" value="Unassembled WGS sequence"/>
</dbReference>
<dbReference type="PANTHER" id="PTHR33607:SF2">
    <property type="entry name" value="ENDONUCLEASE-1"/>
    <property type="match status" value="1"/>
</dbReference>
<dbReference type="RefSeq" id="WP_092673260.1">
    <property type="nucleotide sequence ID" value="NZ_FOGC01000002.1"/>
</dbReference>
<dbReference type="InterPro" id="IPR007346">
    <property type="entry name" value="Endonuclease-I"/>
</dbReference>